<gene>
    <name evidence="1" type="ORF">DSO57_1010533</name>
</gene>
<reference evidence="1" key="1">
    <citation type="submission" date="2022-04" db="EMBL/GenBank/DDBJ databases">
        <title>Genome of the entomopathogenic fungus Entomophthora muscae.</title>
        <authorList>
            <person name="Elya C."/>
            <person name="Lovett B.R."/>
            <person name="Lee E."/>
            <person name="Macias A.M."/>
            <person name="Hajek A.E."/>
            <person name="De Bivort B.L."/>
            <person name="Kasson M.T."/>
            <person name="De Fine Licht H.H."/>
            <person name="Stajich J.E."/>
        </authorList>
    </citation>
    <scope>NUCLEOTIDE SEQUENCE</scope>
    <source>
        <strain evidence="1">Berkeley</strain>
    </source>
</reference>
<protein>
    <submittedName>
        <fullName evidence="1">Uncharacterized protein</fullName>
    </submittedName>
</protein>
<accession>A0ACC2U4B5</accession>
<evidence type="ECO:0000313" key="1">
    <source>
        <dbReference type="EMBL" id="KAJ9081863.1"/>
    </source>
</evidence>
<keyword evidence="2" id="KW-1185">Reference proteome</keyword>
<organism evidence="1 2">
    <name type="scientific">Entomophthora muscae</name>
    <dbReference type="NCBI Taxonomy" id="34485"/>
    <lineage>
        <taxon>Eukaryota</taxon>
        <taxon>Fungi</taxon>
        <taxon>Fungi incertae sedis</taxon>
        <taxon>Zoopagomycota</taxon>
        <taxon>Entomophthoromycotina</taxon>
        <taxon>Entomophthoromycetes</taxon>
        <taxon>Entomophthorales</taxon>
        <taxon>Entomophthoraceae</taxon>
        <taxon>Entomophthora</taxon>
    </lineage>
</organism>
<evidence type="ECO:0000313" key="2">
    <source>
        <dbReference type="Proteomes" id="UP001165960"/>
    </source>
</evidence>
<dbReference type="Proteomes" id="UP001165960">
    <property type="component" value="Unassembled WGS sequence"/>
</dbReference>
<proteinExistence type="predicted"/>
<dbReference type="EMBL" id="QTSX02001455">
    <property type="protein sequence ID" value="KAJ9081863.1"/>
    <property type="molecule type" value="Genomic_DNA"/>
</dbReference>
<sequence length="228" mass="24899">MEPPVTPKPIPASSAELPLDHTNKLFGIVYITLKGVIDTIAPAVSPWLWLGKSMSYLIKLALILWWALSTQSATRQFPNASELANQGWFPDTTPLLFGTPRTFLTSGEIIVKSLACENLDLRSTKLSFSIPSPETLPLSPPLVQDGANSVPLQEVGILPSVPSCAPWLFAGFVLMGLNSYFPQLSLVSSLWSPLRAVVPVIYWVVSLWFVPPGWKPNLVSLAPLSHTK</sequence>
<name>A0ACC2U4B5_9FUNG</name>
<comment type="caution">
    <text evidence="1">The sequence shown here is derived from an EMBL/GenBank/DDBJ whole genome shotgun (WGS) entry which is preliminary data.</text>
</comment>